<dbReference type="InterPro" id="IPR045177">
    <property type="entry name" value="FDM1-5/IDN2"/>
</dbReference>
<dbReference type="GO" id="GO:0080188">
    <property type="term" value="P:gene silencing by siRNA-directed DNA methylation"/>
    <property type="evidence" value="ECO:0007669"/>
    <property type="project" value="InterPro"/>
</dbReference>
<feature type="domain" description="XS" evidence="5">
    <location>
        <begin position="167"/>
        <end position="278"/>
    </location>
</feature>
<keyword evidence="9" id="KW-1185">Reference proteome</keyword>
<feature type="domain" description="Factor of DNA methylation 1-5/IDN2" evidence="6">
    <location>
        <begin position="919"/>
        <end position="1016"/>
    </location>
</feature>
<keyword evidence="2" id="KW-0943">RNA-mediated gene silencing</keyword>
<evidence type="ECO:0000259" key="6">
    <source>
        <dbReference type="Pfam" id="PF03469"/>
    </source>
</evidence>
<protein>
    <recommendedName>
        <fullName evidence="10">Factor of DNA methylation 1-5/IDN2 domain-containing protein</fullName>
    </recommendedName>
</protein>
<dbReference type="PANTHER" id="PTHR21596">
    <property type="entry name" value="RIBONUCLEASE P SUBUNIT P38"/>
    <property type="match status" value="1"/>
</dbReference>
<dbReference type="OrthoDB" id="1892195at2759"/>
<evidence type="ECO:0000256" key="1">
    <source>
        <dbReference type="ARBA" id="ARBA00023054"/>
    </source>
</evidence>
<evidence type="ECO:0000259" key="5">
    <source>
        <dbReference type="Pfam" id="PF03468"/>
    </source>
</evidence>
<sequence length="1018" mass="115616">MDLEDYMDPYEEAEAEAAAGAEDSDDEDDSDAESDYEEQSFGLLRSGKHRVRNPDGTFRCPFCPGKKKQGYKIKDLLQHADGIGVSSKHRRHGRERASHRAFARFVRTDPSFADDLVGITGILGAIKPAPVPNANDSGNATGDAEANTAPAGSSSAPAENAVPQEVERYAWPWACVLAADAGFNAEEFADRVAMFSLVEVVPLFVDGVDGMESFAIVRFTNDWSGFNDALTLENHFSVNKLGKKEFETRSSGLDVAEGEGSKGEARVYGWVAREGDYNGGTVVGRFLRKHTILKTIDEVSKTELEKSGEMVARLASQIEEKNRYLQDLETKKNATELSISRLEEDNRKLHEAYNEEMRNLHRRARENALRIFQENENLKQDLENKRRELNSRAKQLEKLSAENDNDRKTLDDEKRKAKDDTSELELASIEQDRANEDVLKLLDGQKREKEDVFARMLQLEKELLEKQQLELEVARLNGTLQVMKHLEGDDDGDIHEKMEKLSERLEHEKKRLEDLSGDLVRKERESNDELQQARKELILGLEDELNGGTAIGIKRMGELDEKPFQSACRRKHGNDDYHAKAAELVSSWQEELKKPSWHPFKVVQVNGEAKEVLDDDDAKLKYLWIEYGDNVCNAVKTALVEINEYNPSGRYVVPELWNFRKGRKATVKEVLRCLDNVQVYICSSEGALSEAGQDLEAAFGSRKRKAAVMSRHTGCLVGNGAHLNATCEDSQRISNEIKDLRAQLDEDVKELRYCEANKKLRVELALKEKEIQCLRKHREEMQAKYEGMRKPSGDLQAKNEGLAKHNEELQANNDRLVKENEREKGDVFARMLQLEKELLEKQQSELEVARLNGRLQVMKHLEGYDDGDIHENMEKLSERLEHEKKRLEDLSGDLVRKERASNDEGLEDELNGQTAIGVKRMGELDDKPFKNACRRKYGNDDYLTKAAELVSSWQEELKKPSWHPFKVVQVHGEAKEVLDDDDAKLKYLWIEYGDDVCNAVKTALMEINKYNPSGRCGA</sequence>
<feature type="compositionally biased region" description="Acidic residues" evidence="4">
    <location>
        <begin position="1"/>
        <end position="15"/>
    </location>
</feature>
<dbReference type="InterPro" id="IPR005381">
    <property type="entry name" value="Znf-XS_domain"/>
</dbReference>
<feature type="compositionally biased region" description="Acidic residues" evidence="4">
    <location>
        <begin position="22"/>
        <end position="38"/>
    </location>
</feature>
<evidence type="ECO:0000256" key="3">
    <source>
        <dbReference type="SAM" id="Coils"/>
    </source>
</evidence>
<dbReference type="EMBL" id="JACEFO010002379">
    <property type="protein sequence ID" value="KAF8662915.1"/>
    <property type="molecule type" value="Genomic_DNA"/>
</dbReference>
<dbReference type="Pfam" id="PF03468">
    <property type="entry name" value="XS"/>
    <property type="match status" value="1"/>
</dbReference>
<comment type="caution">
    <text evidence="8">The sequence shown here is derived from an EMBL/GenBank/DDBJ whole genome shotgun (WGS) entry which is preliminary data.</text>
</comment>
<evidence type="ECO:0008006" key="10">
    <source>
        <dbReference type="Google" id="ProtNLM"/>
    </source>
</evidence>
<dbReference type="Gene3D" id="3.30.70.2890">
    <property type="entry name" value="XS domain"/>
    <property type="match status" value="1"/>
</dbReference>
<feature type="coiled-coil region" evidence="3">
    <location>
        <begin position="723"/>
        <end position="900"/>
    </location>
</feature>
<feature type="domain" description="Factor of DNA methylation 1-5/IDN2" evidence="6">
    <location>
        <begin position="554"/>
        <end position="674"/>
    </location>
</feature>
<dbReference type="PANTHER" id="PTHR21596:SF51">
    <property type="entry name" value="OS01G0147700 PROTEIN"/>
    <property type="match status" value="1"/>
</dbReference>
<feature type="region of interest" description="Disordered" evidence="4">
    <location>
        <begin position="1"/>
        <end position="42"/>
    </location>
</feature>
<dbReference type="Pfam" id="PF03470">
    <property type="entry name" value="zf-XS"/>
    <property type="match status" value="1"/>
</dbReference>
<dbReference type="InterPro" id="IPR005380">
    <property type="entry name" value="XS_domain"/>
</dbReference>
<proteinExistence type="predicted"/>
<dbReference type="AlphaFoldDB" id="A0A835AN66"/>
<evidence type="ECO:0000259" key="7">
    <source>
        <dbReference type="Pfam" id="PF03470"/>
    </source>
</evidence>
<evidence type="ECO:0000313" key="9">
    <source>
        <dbReference type="Proteomes" id="UP000636709"/>
    </source>
</evidence>
<gene>
    <name evidence="8" type="ORF">HU200_055497</name>
</gene>
<dbReference type="InterPro" id="IPR005379">
    <property type="entry name" value="FDM1-5/IDN2_XH"/>
</dbReference>
<evidence type="ECO:0000256" key="2">
    <source>
        <dbReference type="ARBA" id="ARBA00023158"/>
    </source>
</evidence>
<keyword evidence="1 3" id="KW-0175">Coiled coil</keyword>
<dbReference type="Proteomes" id="UP000636709">
    <property type="component" value="Unassembled WGS sequence"/>
</dbReference>
<organism evidence="8 9">
    <name type="scientific">Digitaria exilis</name>
    <dbReference type="NCBI Taxonomy" id="1010633"/>
    <lineage>
        <taxon>Eukaryota</taxon>
        <taxon>Viridiplantae</taxon>
        <taxon>Streptophyta</taxon>
        <taxon>Embryophyta</taxon>
        <taxon>Tracheophyta</taxon>
        <taxon>Spermatophyta</taxon>
        <taxon>Magnoliopsida</taxon>
        <taxon>Liliopsida</taxon>
        <taxon>Poales</taxon>
        <taxon>Poaceae</taxon>
        <taxon>PACMAD clade</taxon>
        <taxon>Panicoideae</taxon>
        <taxon>Panicodae</taxon>
        <taxon>Paniceae</taxon>
        <taxon>Anthephorinae</taxon>
        <taxon>Digitaria</taxon>
    </lineage>
</organism>
<accession>A0A835AN66</accession>
<feature type="domain" description="Zinc finger-XS" evidence="7">
    <location>
        <begin position="60"/>
        <end position="103"/>
    </location>
</feature>
<feature type="region of interest" description="Disordered" evidence="4">
    <location>
        <begin position="128"/>
        <end position="160"/>
    </location>
</feature>
<evidence type="ECO:0000256" key="4">
    <source>
        <dbReference type="SAM" id="MobiDB-lite"/>
    </source>
</evidence>
<feature type="region of interest" description="Disordered" evidence="4">
    <location>
        <begin position="395"/>
        <end position="424"/>
    </location>
</feature>
<feature type="compositionally biased region" description="Basic and acidic residues" evidence="4">
    <location>
        <begin position="395"/>
        <end position="421"/>
    </location>
</feature>
<name>A0A835AN66_9POAL</name>
<dbReference type="InterPro" id="IPR038588">
    <property type="entry name" value="XS_domain_sf"/>
</dbReference>
<evidence type="ECO:0000313" key="8">
    <source>
        <dbReference type="EMBL" id="KAF8662915.1"/>
    </source>
</evidence>
<dbReference type="Pfam" id="PF03469">
    <property type="entry name" value="XH"/>
    <property type="match status" value="2"/>
</dbReference>
<reference evidence="8" key="1">
    <citation type="submission" date="2020-07" db="EMBL/GenBank/DDBJ databases">
        <title>Genome sequence and genetic diversity analysis of an under-domesticated orphan crop, white fonio (Digitaria exilis).</title>
        <authorList>
            <person name="Bennetzen J.L."/>
            <person name="Chen S."/>
            <person name="Ma X."/>
            <person name="Wang X."/>
            <person name="Yssel A.E.J."/>
            <person name="Chaluvadi S.R."/>
            <person name="Johnson M."/>
            <person name="Gangashetty P."/>
            <person name="Hamidou F."/>
            <person name="Sanogo M.D."/>
            <person name="Zwaenepoel A."/>
            <person name="Wallace J."/>
            <person name="Van De Peer Y."/>
            <person name="Van Deynze A."/>
        </authorList>
    </citation>
    <scope>NUCLEOTIDE SEQUENCE</scope>
    <source>
        <tissue evidence="8">Leaves</tissue>
    </source>
</reference>